<sequence length="354" mass="41153">MLKVGQLIKFVAQLNPQNTPTRLSFYNFLNGFPHPDDELSSELIEMFFAYCMDYPHWASNKQQVGSEVQFLLEHFNSFYQQKFDLSSIRFPQTQQLIEIEHLADFVDTVTSYVKTLCGEKDKFRVLPDQNKRVVVIVLREDRSLEVRSFDKKFVIRHGKLEPLRKDLVLYYTPDLELSPEHTHKLEVAPYITGQFTILNDRVNGCLLRGYVFQKLQEFKNEPLQEQTRLLFPIKRLEQFFVDRRSDPYYQDLISQLERTTALVQQGDSEASNWSSIVLNKAETALDNVFLGDKLMTLLVRDLRHALGESTLRKKISSSELSSDMLSVQLPVQPNTEADEECLKITPLKGYDLTN</sequence>
<accession>A0A150WSN3</accession>
<organism evidence="1 2">
    <name type="scientific">Bdellovibrio bacteriovorus</name>
    <dbReference type="NCBI Taxonomy" id="959"/>
    <lineage>
        <taxon>Bacteria</taxon>
        <taxon>Pseudomonadati</taxon>
        <taxon>Bdellovibrionota</taxon>
        <taxon>Bdellovibrionia</taxon>
        <taxon>Bdellovibrionales</taxon>
        <taxon>Pseudobdellovibrionaceae</taxon>
        <taxon>Bdellovibrio</taxon>
    </lineage>
</organism>
<protein>
    <submittedName>
        <fullName evidence="1">Uncharacterized protein</fullName>
    </submittedName>
</protein>
<keyword evidence="2" id="KW-1185">Reference proteome</keyword>
<comment type="caution">
    <text evidence="1">The sequence shown here is derived from an EMBL/GenBank/DDBJ whole genome shotgun (WGS) entry which is preliminary data.</text>
</comment>
<proteinExistence type="predicted"/>
<dbReference type="Proteomes" id="UP000075320">
    <property type="component" value="Unassembled WGS sequence"/>
</dbReference>
<dbReference type="AlphaFoldDB" id="A0A150WSN3"/>
<gene>
    <name evidence="1" type="ORF">AZI86_03265</name>
</gene>
<dbReference type="OrthoDB" id="5288724at2"/>
<name>A0A150WSN3_BDEBC</name>
<evidence type="ECO:0000313" key="1">
    <source>
        <dbReference type="EMBL" id="KYG67450.1"/>
    </source>
</evidence>
<reference evidence="1 2" key="1">
    <citation type="submission" date="2016-03" db="EMBL/GenBank/DDBJ databases">
        <authorList>
            <person name="Ploux O."/>
        </authorList>
    </citation>
    <scope>NUCLEOTIDE SEQUENCE [LARGE SCALE GENOMIC DNA]</scope>
    <source>
        <strain evidence="1 2">R0</strain>
    </source>
</reference>
<dbReference type="EMBL" id="LUKE01000001">
    <property type="protein sequence ID" value="KYG67450.1"/>
    <property type="molecule type" value="Genomic_DNA"/>
</dbReference>
<dbReference type="RefSeq" id="WP_061835035.1">
    <property type="nucleotide sequence ID" value="NZ_LUKE01000001.1"/>
</dbReference>
<evidence type="ECO:0000313" key="2">
    <source>
        <dbReference type="Proteomes" id="UP000075320"/>
    </source>
</evidence>